<feature type="region of interest" description="Disordered" evidence="2">
    <location>
        <begin position="571"/>
        <end position="610"/>
    </location>
</feature>
<comment type="cofactor">
    <cofactor evidence="1">
        <name>Mg(2+)</name>
        <dbReference type="ChEBI" id="CHEBI:18420"/>
    </cofactor>
    <text evidence="1">Binds 2 magnesium ions per subunit.</text>
</comment>
<name>A0A1Q9F507_SYMMI</name>
<feature type="binding site" evidence="1">
    <location>
        <position position="140"/>
    </location>
    <ligand>
        <name>Mg(2+)</name>
        <dbReference type="ChEBI" id="CHEBI:18420"/>
        <label>1</label>
    </ligand>
</feature>
<dbReference type="OrthoDB" id="2021138at2759"/>
<keyword evidence="5" id="KW-1185">Reference proteome</keyword>
<accession>A0A1Q9F507</accession>
<evidence type="ECO:0000259" key="3">
    <source>
        <dbReference type="Pfam" id="PF00078"/>
    </source>
</evidence>
<dbReference type="InterPro" id="IPR043502">
    <property type="entry name" value="DNA/RNA_pol_sf"/>
</dbReference>
<dbReference type="EMBL" id="LSRX01000012">
    <property type="protein sequence ID" value="OLQ14689.1"/>
    <property type="molecule type" value="Genomic_DNA"/>
</dbReference>
<dbReference type="SUPFAM" id="SSF101478">
    <property type="entry name" value="ADP-ribosylglycohydrolase"/>
    <property type="match status" value="1"/>
</dbReference>
<feature type="compositionally biased region" description="Polar residues" evidence="2">
    <location>
        <begin position="215"/>
        <end position="224"/>
    </location>
</feature>
<organism evidence="4 5">
    <name type="scientific">Symbiodinium microadriaticum</name>
    <name type="common">Dinoflagellate</name>
    <name type="synonym">Zooxanthella microadriatica</name>
    <dbReference type="NCBI Taxonomy" id="2951"/>
    <lineage>
        <taxon>Eukaryota</taxon>
        <taxon>Sar</taxon>
        <taxon>Alveolata</taxon>
        <taxon>Dinophyceae</taxon>
        <taxon>Suessiales</taxon>
        <taxon>Symbiodiniaceae</taxon>
        <taxon>Symbiodinium</taxon>
    </lineage>
</organism>
<dbReference type="Pfam" id="PF03747">
    <property type="entry name" value="ADP_ribosyl_GH"/>
    <property type="match status" value="1"/>
</dbReference>
<dbReference type="SUPFAM" id="SSF56672">
    <property type="entry name" value="DNA/RNA polymerases"/>
    <property type="match status" value="1"/>
</dbReference>
<feature type="binding site" evidence="1">
    <location>
        <position position="141"/>
    </location>
    <ligand>
        <name>Mg(2+)</name>
        <dbReference type="ChEBI" id="CHEBI:18420"/>
        <label>1</label>
    </ligand>
</feature>
<dbReference type="InterPro" id="IPR043128">
    <property type="entry name" value="Rev_trsase/Diguanyl_cyclase"/>
</dbReference>
<comment type="caution">
    <text evidence="4">The sequence shown here is derived from an EMBL/GenBank/DDBJ whole genome shotgun (WGS) entry which is preliminary data.</text>
</comment>
<feature type="binding site" evidence="1">
    <location>
        <position position="139"/>
    </location>
    <ligand>
        <name>Mg(2+)</name>
        <dbReference type="ChEBI" id="CHEBI:18420"/>
        <label>1</label>
    </ligand>
</feature>
<feature type="region of interest" description="Disordered" evidence="2">
    <location>
        <begin position="215"/>
        <end position="285"/>
    </location>
</feature>
<dbReference type="GO" id="GO:0046872">
    <property type="term" value="F:metal ion binding"/>
    <property type="evidence" value="ECO:0007669"/>
    <property type="project" value="UniProtKB-KW"/>
</dbReference>
<gene>
    <name evidence="4" type="ORF">AK812_SmicGene1123</name>
</gene>
<proteinExistence type="predicted"/>
<dbReference type="InterPro" id="IPR000477">
    <property type="entry name" value="RT_dom"/>
</dbReference>
<reference evidence="4 5" key="1">
    <citation type="submission" date="2016-02" db="EMBL/GenBank/DDBJ databases">
        <title>Genome analysis of coral dinoflagellate symbionts highlights evolutionary adaptations to a symbiotic lifestyle.</title>
        <authorList>
            <person name="Aranda M."/>
            <person name="Li Y."/>
            <person name="Liew Y.J."/>
            <person name="Baumgarten S."/>
            <person name="Simakov O."/>
            <person name="Wilson M."/>
            <person name="Piel J."/>
            <person name="Ashoor H."/>
            <person name="Bougouffa S."/>
            <person name="Bajic V.B."/>
            <person name="Ryu T."/>
            <person name="Ravasi T."/>
            <person name="Bayer T."/>
            <person name="Micklem G."/>
            <person name="Kim H."/>
            <person name="Bhak J."/>
            <person name="Lajeunesse T.C."/>
            <person name="Voolstra C.R."/>
        </authorList>
    </citation>
    <scope>NUCLEOTIDE SEQUENCE [LARGE SCALE GENOMIC DNA]</scope>
    <source>
        <strain evidence="4 5">CCMP2467</strain>
    </source>
</reference>
<dbReference type="Pfam" id="PF00078">
    <property type="entry name" value="RVT_1"/>
    <property type="match status" value="1"/>
</dbReference>
<protein>
    <recommendedName>
        <fullName evidence="3">Reverse transcriptase domain-containing protein</fullName>
    </recommendedName>
</protein>
<dbReference type="InterPro" id="IPR036705">
    <property type="entry name" value="Ribosyl_crysJ1_sf"/>
</dbReference>
<sequence>MDDLLQQLQHKINRTHPICVPSVNDKETGSRLCHWSPLADALGSNDPKSGGEWWAILDKLAAEDPGCGAAVGCLVGLALGDACGAPLEFCAVDSRLPDLPAGDFSDLRRPCLSGQLDDTGQLVYQNARNKFDLKLGQWTDDASMALCLADSLLVRGRYDGGDVRVRWHMWWFHGYCNAFRYDAERRKGRGSVGLGGNVAKSLQEIERSVQIAQSSGRLQKNASHASVVPPIYQSSSNDSGNGAGGRTPGALPEDAPLRSGLLGRMQGTSTRADSKKSTKRAAGSAQAFEAGAVGGSYSNIWSAGIPGSVDTEDVSSNLADLPGKCEWSQSSFKTARQSLLSLQLRQAEDALAKEPNGESEKNCSRTSNTEILQQLQQLHSLQMSREASFNTLDRPDVQDGFKQMLDRFWIDLKLRAHGGSLKLSPRTVMGHQGEQGSGILADLGIIPRPTEFHTSVVALVVQLFSLPGAETKKKKYAEHPCVPPEVGFRRSWPDLSESVPHSATVSGETSGRTPDVGVLEFDGASQVSVPVVQGWLPLPSKTDTFKDHHLDRATTTPYAAAQQLYFEQRRTAKRGPPTPGFSSTGLTTPLGSEPTAPAPEEASGSQATPPTQGFVQAFQVQDDVALQLTAAQAGVNPQDTGALRTWLGGTVTTRATVLETIRHYHKAVIRPELYNLVTQVEQALIRVDDRVLRQQADLDWMCSENRTTQKQASGLQVLLSGFPADFTPQERFYMINWLLEQITVAQHFLTARGYPAEGELRFLNCLQSDPSTPPAGEETGWWIPGLADLSDLWASNIVCPEVWKNTLEALDESLGVLTDQEFAEGDSPFSQEALDQELKHFYEVKYSSFLPPPTPEAIQGMIRTHASVQPDPFTQEELASAIGRCKSNTSAGMDGVGYEAIKAYFRRVDIPASWREAKVVLLPKAAFDSLSHAAVVNFLASCKACPEASLLWDLCSSNQLHMSLGTAEWKVRVSQGILQGSAYSADLFARTLDYHLRGLQDKWTQDYPAWGDNLSLPHFLLYADDIMLFAMSPREMQRKLHELADTLATIGLFVNPKKCSVLNINHTTPGIWPRGACRPLEGKDRLMFLGVPLAHTNSPDLVLAHPLRKLTNSFFAMKKILDKPATPRRTKEDLLGKVMLSPKKLPERRGGGGQGGTEMPAKRPRLDAEVLALAKLQQDDFVTKEDALAVLRLIPNGEWSPHHGGRSISFGAFQRATSALRATTRRYHIATRLLTKLVRQWSPDTSFTSMTILDNAKCPPHMDCRNSEVPGMLMTLTQGYTGGELWLAHERGGERMLHAGIWRQGIKIDVTTPFCFSARSILHATCAWSGDRIALAAYSTPRSTVNLDETKTFRLVSLGFRPPTPELEDRFRYEQWGATVTKQLRMQPRLVWPAGVLLQTGPIRLDLEDDSLPPTVAVDSESESDVVSLCMGAASPEPDFWECTLSDPESCEAWIRIHNSQQQMIELMQELRSDMAVMRRRTNDTMDTLFHGLEARKHLGMVSNTHDMVMELHGRRANLAEVQHVSYLRARLEDLTQQVMQLRDQQGATSVQGGQLPIVRLAVPDGSELQLL</sequence>
<feature type="compositionally biased region" description="Polar residues" evidence="2">
    <location>
        <begin position="580"/>
        <end position="590"/>
    </location>
</feature>
<evidence type="ECO:0000313" key="5">
    <source>
        <dbReference type="Proteomes" id="UP000186817"/>
    </source>
</evidence>
<evidence type="ECO:0000313" key="4">
    <source>
        <dbReference type="EMBL" id="OLQ14689.1"/>
    </source>
</evidence>
<evidence type="ECO:0000256" key="1">
    <source>
        <dbReference type="PIRSR" id="PIRSR605502-1"/>
    </source>
</evidence>
<dbReference type="Gene3D" id="3.30.70.270">
    <property type="match status" value="1"/>
</dbReference>
<feature type="domain" description="Reverse transcriptase" evidence="3">
    <location>
        <begin position="924"/>
        <end position="1092"/>
    </location>
</feature>
<keyword evidence="1" id="KW-0479">Metal-binding</keyword>
<dbReference type="Gene3D" id="1.10.4080.10">
    <property type="entry name" value="ADP-ribosylation/Crystallin J1"/>
    <property type="match status" value="1"/>
</dbReference>
<evidence type="ECO:0000256" key="2">
    <source>
        <dbReference type="SAM" id="MobiDB-lite"/>
    </source>
</evidence>
<dbReference type="Proteomes" id="UP000186817">
    <property type="component" value="Unassembled WGS sequence"/>
</dbReference>
<dbReference type="InterPro" id="IPR005502">
    <property type="entry name" value="Ribosyl_crysJ1"/>
</dbReference>
<keyword evidence="1" id="KW-0460">Magnesium</keyword>